<comment type="caution">
    <text evidence="1">The sequence shown here is derived from an EMBL/GenBank/DDBJ whole genome shotgun (WGS) entry which is preliminary data.</text>
</comment>
<organism evidence="1 2">
    <name type="scientific">Rehmannia glutinosa</name>
    <name type="common">Chinese foxglove</name>
    <dbReference type="NCBI Taxonomy" id="99300"/>
    <lineage>
        <taxon>Eukaryota</taxon>
        <taxon>Viridiplantae</taxon>
        <taxon>Streptophyta</taxon>
        <taxon>Embryophyta</taxon>
        <taxon>Tracheophyta</taxon>
        <taxon>Spermatophyta</taxon>
        <taxon>Magnoliopsida</taxon>
        <taxon>eudicotyledons</taxon>
        <taxon>Gunneridae</taxon>
        <taxon>Pentapetalae</taxon>
        <taxon>asterids</taxon>
        <taxon>lamiids</taxon>
        <taxon>Lamiales</taxon>
        <taxon>Orobanchaceae</taxon>
        <taxon>Rehmannieae</taxon>
        <taxon>Rehmannia</taxon>
    </lineage>
</organism>
<evidence type="ECO:0000313" key="1">
    <source>
        <dbReference type="EMBL" id="KAK6118461.1"/>
    </source>
</evidence>
<evidence type="ECO:0000313" key="2">
    <source>
        <dbReference type="Proteomes" id="UP001318860"/>
    </source>
</evidence>
<proteinExistence type="predicted"/>
<protein>
    <submittedName>
        <fullName evidence="1">Uncharacterized protein</fullName>
    </submittedName>
</protein>
<gene>
    <name evidence="1" type="ORF">DH2020_047878</name>
</gene>
<dbReference type="Proteomes" id="UP001318860">
    <property type="component" value="Unassembled WGS sequence"/>
</dbReference>
<reference evidence="1 2" key="1">
    <citation type="journal article" date="2021" name="Comput. Struct. Biotechnol. J.">
        <title>De novo genome assembly of the potent medicinal plant Rehmannia glutinosa using nanopore technology.</title>
        <authorList>
            <person name="Ma L."/>
            <person name="Dong C."/>
            <person name="Song C."/>
            <person name="Wang X."/>
            <person name="Zheng X."/>
            <person name="Niu Y."/>
            <person name="Chen S."/>
            <person name="Feng W."/>
        </authorList>
    </citation>
    <scope>NUCLEOTIDE SEQUENCE [LARGE SCALE GENOMIC DNA]</scope>
    <source>
        <strain evidence="1">DH-2019</strain>
    </source>
</reference>
<accession>A0ABR0U7L2</accession>
<name>A0ABR0U7L2_REHGL</name>
<dbReference type="EMBL" id="JABTTQ020003341">
    <property type="protein sequence ID" value="KAK6118461.1"/>
    <property type="molecule type" value="Genomic_DNA"/>
</dbReference>
<sequence length="146" mass="16270">MDTKLPVYTIKEDSLRPLYTCLSSSSSDDLSKGSFIHLVPLRSLEPSSRPATPVDSPMHPDKGLINVRFPYASSRFTNVNRLYKRVGVMKVGLSTKEKAKKYVKSMRIGIISHTSESGRIHWSKRNLGSPFVDIDVPMKGTGAAFR</sequence>
<keyword evidence="2" id="KW-1185">Reference proteome</keyword>